<proteinExistence type="predicted"/>
<sequence>VKITNINIILHATFVFSLKLAFSRNFILCTYRVPIKMGLRYKMFERIP</sequence>
<organism evidence="1 2">
    <name type="scientific">Ancylostoma ceylanicum</name>
    <dbReference type="NCBI Taxonomy" id="53326"/>
    <lineage>
        <taxon>Eukaryota</taxon>
        <taxon>Metazoa</taxon>
        <taxon>Ecdysozoa</taxon>
        <taxon>Nematoda</taxon>
        <taxon>Chromadorea</taxon>
        <taxon>Rhabditida</taxon>
        <taxon>Rhabditina</taxon>
        <taxon>Rhabditomorpha</taxon>
        <taxon>Strongyloidea</taxon>
        <taxon>Ancylostomatidae</taxon>
        <taxon>Ancylostomatinae</taxon>
        <taxon>Ancylostoma</taxon>
    </lineage>
</organism>
<dbReference type="Proteomes" id="UP000024635">
    <property type="component" value="Unassembled WGS sequence"/>
</dbReference>
<reference evidence="2" key="1">
    <citation type="journal article" date="2015" name="Nat. Genet.">
        <title>The genome and transcriptome of the zoonotic hookworm Ancylostoma ceylanicum identify infection-specific gene families.</title>
        <authorList>
            <person name="Schwarz E.M."/>
            <person name="Hu Y."/>
            <person name="Antoshechkin I."/>
            <person name="Miller M.M."/>
            <person name="Sternberg P.W."/>
            <person name="Aroian R.V."/>
        </authorList>
    </citation>
    <scope>NUCLEOTIDE SEQUENCE</scope>
    <source>
        <strain evidence="2">HY135</strain>
    </source>
</reference>
<comment type="caution">
    <text evidence="1">The sequence shown here is derived from an EMBL/GenBank/DDBJ whole genome shotgun (WGS) entry which is preliminary data.</text>
</comment>
<keyword evidence="2" id="KW-1185">Reference proteome</keyword>
<dbReference type="EMBL" id="JARK01000066">
    <property type="protein sequence ID" value="EYC44257.1"/>
    <property type="molecule type" value="Genomic_DNA"/>
</dbReference>
<protein>
    <submittedName>
        <fullName evidence="1">Uncharacterized protein</fullName>
    </submittedName>
</protein>
<dbReference type="AlphaFoldDB" id="A0A016WYA5"/>
<evidence type="ECO:0000313" key="2">
    <source>
        <dbReference type="Proteomes" id="UP000024635"/>
    </source>
</evidence>
<accession>A0A016WYA5</accession>
<name>A0A016WYA5_9BILA</name>
<gene>
    <name evidence="1" type="primary">Acey_s0466.g1955</name>
    <name evidence="1" type="ORF">Y032_0466g1955</name>
</gene>
<feature type="non-terminal residue" evidence="1">
    <location>
        <position position="1"/>
    </location>
</feature>
<evidence type="ECO:0000313" key="1">
    <source>
        <dbReference type="EMBL" id="EYC44257.1"/>
    </source>
</evidence>